<accession>A0AA41WB90</accession>
<dbReference type="Pfam" id="PF06097">
    <property type="entry name" value="DUF945"/>
    <property type="match status" value="1"/>
</dbReference>
<organism evidence="1 2">
    <name type="scientific">Echinimonas agarilytica</name>
    <dbReference type="NCBI Taxonomy" id="1215918"/>
    <lineage>
        <taxon>Bacteria</taxon>
        <taxon>Pseudomonadati</taxon>
        <taxon>Pseudomonadota</taxon>
        <taxon>Gammaproteobacteria</taxon>
        <taxon>Alteromonadales</taxon>
        <taxon>Echinimonadaceae</taxon>
        <taxon>Echinimonas</taxon>
    </lineage>
</organism>
<dbReference type="EMBL" id="JAMQGP010000010">
    <property type="protein sequence ID" value="MCM2681388.1"/>
    <property type="molecule type" value="Genomic_DNA"/>
</dbReference>
<gene>
    <name evidence="1" type="ORF">NAF29_17200</name>
</gene>
<dbReference type="InterPro" id="IPR010352">
    <property type="entry name" value="DUF945"/>
</dbReference>
<proteinExistence type="predicted"/>
<dbReference type="AlphaFoldDB" id="A0AA41WB90"/>
<name>A0AA41WB90_9GAMM</name>
<sequence length="421" mass="45906">MSSKSVVIAFGAGVAIAAGLTFYTHHKYEETLQVVTQDTQQQLPETAQFSFENVENSFFYRSDRFDFSAQFPNDDNEPQSFQVSTVADCLVLALYVSCDVDSDLAIEGEHNLADMLQSKPETEAGVVINFWTNSQKGWFTSEQFTLMEDGNSVDILPASMTYSGDVLSEHFVFELAFDGIKAHINEAENPGTFEMANVKLTGQSFKQDGVYLLGDGRYTIDEFLINTDDETLEVDGIAIDMLVAMANDTQVTMNYKMSIDQVIHNSPMQSVDVKAFNSDFTVEQLSYAAMAAMQTLGQVSDPDEIGSIVDSLGANGVQLVLNDLSANYNGLVVSAKGQSQVSAFTAADTVEPMGLIAKTTAEIELNAGPEMAEMFPQLAPQLQQFVKIGFVTRTADNGYTTKLGLADGVVTANGQVLQKFY</sequence>
<keyword evidence="2" id="KW-1185">Reference proteome</keyword>
<evidence type="ECO:0000313" key="2">
    <source>
        <dbReference type="Proteomes" id="UP001165393"/>
    </source>
</evidence>
<protein>
    <submittedName>
        <fullName evidence="1">YdgA family protein</fullName>
    </submittedName>
</protein>
<dbReference type="Proteomes" id="UP001165393">
    <property type="component" value="Unassembled WGS sequence"/>
</dbReference>
<dbReference type="RefSeq" id="WP_251262869.1">
    <property type="nucleotide sequence ID" value="NZ_JAMQGP010000010.1"/>
</dbReference>
<evidence type="ECO:0000313" key="1">
    <source>
        <dbReference type="EMBL" id="MCM2681388.1"/>
    </source>
</evidence>
<comment type="caution">
    <text evidence="1">The sequence shown here is derived from an EMBL/GenBank/DDBJ whole genome shotgun (WGS) entry which is preliminary data.</text>
</comment>
<reference evidence="1 2" key="1">
    <citation type="journal article" date="2013" name="Antonie Van Leeuwenhoek">
        <title>Echinimonas agarilytica gen. nov., sp. nov., a new gammaproteobacterium isolated from the sea urchin Strongylocentrotus intermedius.</title>
        <authorList>
            <person name="Nedashkovskaya O.I."/>
            <person name="Stenkova A.M."/>
            <person name="Zhukova N.V."/>
            <person name="Van Trappen S."/>
            <person name="Lee J.S."/>
            <person name="Kim S.B."/>
        </authorList>
    </citation>
    <scope>NUCLEOTIDE SEQUENCE [LARGE SCALE GENOMIC DNA]</scope>
    <source>
        <strain evidence="1 2">KMM 6351</strain>
    </source>
</reference>